<dbReference type="InterPro" id="IPR037185">
    <property type="entry name" value="EmrE-like"/>
</dbReference>
<dbReference type="InterPro" id="IPR000620">
    <property type="entry name" value="EamA_dom"/>
</dbReference>
<accession>A0A380WM42</accession>
<keyword evidence="3 6" id="KW-0812">Transmembrane</keyword>
<feature type="transmembrane region" description="Helical" evidence="6">
    <location>
        <begin position="165"/>
        <end position="182"/>
    </location>
</feature>
<dbReference type="Proteomes" id="UP000254701">
    <property type="component" value="Unassembled WGS sequence"/>
</dbReference>
<keyword evidence="4 6" id="KW-1133">Transmembrane helix</keyword>
<feature type="transmembrane region" description="Helical" evidence="6">
    <location>
        <begin position="226"/>
        <end position="246"/>
    </location>
</feature>
<proteinExistence type="inferred from homology"/>
<sequence length="308" mass="33349">MTAVTQPLERRDAIDTAAVVFMLMLTMSWGMNGVAAKLATSGYNPIFLNVARSGIACVLVYLWCLYRRVPLFTRDGTLWAGILAGLLFGTEFILVFVSLEHTTVARNSLLVNTMPFWVLIGAHFWLGERMSLQKLFGLILAFGGVAVVFADKLGDTGGSTLFGDLLALVAGLLWALTTLAIKGTRLASAGAEKVLLYQLVVSALMAIPLVWLAGPAFRDVSTVATGALLFQAVYVVAFTYILWFWLMRRYPAAGLSSFAFLSPAFSVICGWLVLGEALTWNIFLALGLIATGLIIVNRPSRRRAAGAE</sequence>
<evidence type="ECO:0000256" key="1">
    <source>
        <dbReference type="ARBA" id="ARBA00004141"/>
    </source>
</evidence>
<feature type="domain" description="EamA" evidence="7">
    <location>
        <begin position="18"/>
        <end position="149"/>
    </location>
</feature>
<comment type="subcellular location">
    <subcellularLocation>
        <location evidence="1">Membrane</location>
        <topology evidence="1">Multi-pass membrane protein</topology>
    </subcellularLocation>
</comment>
<dbReference type="OrthoDB" id="184388at2"/>
<evidence type="ECO:0000259" key="7">
    <source>
        <dbReference type="Pfam" id="PF00892"/>
    </source>
</evidence>
<feature type="transmembrane region" description="Helical" evidence="6">
    <location>
        <begin position="109"/>
        <end position="126"/>
    </location>
</feature>
<dbReference type="Pfam" id="PF00892">
    <property type="entry name" value="EamA"/>
    <property type="match status" value="2"/>
</dbReference>
<dbReference type="InterPro" id="IPR050638">
    <property type="entry name" value="AA-Vitamin_Transporters"/>
</dbReference>
<protein>
    <submittedName>
        <fullName evidence="8">Uncharacterized inner membrane transporter yiJE</fullName>
    </submittedName>
</protein>
<feature type="transmembrane region" description="Helical" evidence="6">
    <location>
        <begin position="280"/>
        <end position="296"/>
    </location>
</feature>
<evidence type="ECO:0000256" key="5">
    <source>
        <dbReference type="ARBA" id="ARBA00023136"/>
    </source>
</evidence>
<feature type="transmembrane region" description="Helical" evidence="6">
    <location>
        <begin position="253"/>
        <end position="274"/>
    </location>
</feature>
<evidence type="ECO:0000313" key="8">
    <source>
        <dbReference type="EMBL" id="SUU89805.1"/>
    </source>
</evidence>
<gene>
    <name evidence="8" type="primary">yijE_2</name>
    <name evidence="8" type="ORF">NCTC10684_03047</name>
</gene>
<dbReference type="PANTHER" id="PTHR32322">
    <property type="entry name" value="INNER MEMBRANE TRANSPORTER"/>
    <property type="match status" value="1"/>
</dbReference>
<feature type="transmembrane region" description="Helical" evidence="6">
    <location>
        <begin position="135"/>
        <end position="153"/>
    </location>
</feature>
<evidence type="ECO:0000313" key="9">
    <source>
        <dbReference type="Proteomes" id="UP000254701"/>
    </source>
</evidence>
<dbReference type="AlphaFoldDB" id="A0A380WM42"/>
<feature type="transmembrane region" description="Helical" evidence="6">
    <location>
        <begin position="194"/>
        <end position="214"/>
    </location>
</feature>
<name>A0A380WM42_AMIAI</name>
<evidence type="ECO:0000256" key="4">
    <source>
        <dbReference type="ARBA" id="ARBA00022989"/>
    </source>
</evidence>
<organism evidence="8 9">
    <name type="scientific">Aminobacter aminovorans</name>
    <name type="common">Chelatobacter heintzii</name>
    <dbReference type="NCBI Taxonomy" id="83263"/>
    <lineage>
        <taxon>Bacteria</taxon>
        <taxon>Pseudomonadati</taxon>
        <taxon>Pseudomonadota</taxon>
        <taxon>Alphaproteobacteria</taxon>
        <taxon>Hyphomicrobiales</taxon>
        <taxon>Phyllobacteriaceae</taxon>
        <taxon>Aminobacter</taxon>
    </lineage>
</organism>
<dbReference type="PANTHER" id="PTHR32322:SF2">
    <property type="entry name" value="EAMA DOMAIN-CONTAINING PROTEIN"/>
    <property type="match status" value="1"/>
</dbReference>
<feature type="transmembrane region" description="Helical" evidence="6">
    <location>
        <begin position="12"/>
        <end position="31"/>
    </location>
</feature>
<comment type="similarity">
    <text evidence="2">Belongs to the EamA transporter family.</text>
</comment>
<evidence type="ECO:0000256" key="3">
    <source>
        <dbReference type="ARBA" id="ARBA00022692"/>
    </source>
</evidence>
<dbReference type="RefSeq" id="WP_115731903.1">
    <property type="nucleotide sequence ID" value="NZ_BAAAVY010000002.1"/>
</dbReference>
<keyword evidence="5 6" id="KW-0472">Membrane</keyword>
<reference evidence="8 9" key="1">
    <citation type="submission" date="2018-06" db="EMBL/GenBank/DDBJ databases">
        <authorList>
            <consortium name="Pathogen Informatics"/>
            <person name="Doyle S."/>
        </authorList>
    </citation>
    <scope>NUCLEOTIDE SEQUENCE [LARGE SCALE GENOMIC DNA]</scope>
    <source>
        <strain evidence="8 9">NCTC10684</strain>
    </source>
</reference>
<evidence type="ECO:0000256" key="2">
    <source>
        <dbReference type="ARBA" id="ARBA00007362"/>
    </source>
</evidence>
<evidence type="ECO:0000256" key="6">
    <source>
        <dbReference type="SAM" id="Phobius"/>
    </source>
</evidence>
<feature type="domain" description="EamA" evidence="7">
    <location>
        <begin position="162"/>
        <end position="297"/>
    </location>
</feature>
<dbReference type="GO" id="GO:0016020">
    <property type="term" value="C:membrane"/>
    <property type="evidence" value="ECO:0007669"/>
    <property type="project" value="UniProtKB-SubCell"/>
</dbReference>
<feature type="transmembrane region" description="Helical" evidence="6">
    <location>
        <begin position="78"/>
        <end position="97"/>
    </location>
</feature>
<dbReference type="EMBL" id="UFSM01000001">
    <property type="protein sequence ID" value="SUU89805.1"/>
    <property type="molecule type" value="Genomic_DNA"/>
</dbReference>
<dbReference type="SUPFAM" id="SSF103481">
    <property type="entry name" value="Multidrug resistance efflux transporter EmrE"/>
    <property type="match status" value="2"/>
</dbReference>
<feature type="transmembrane region" description="Helical" evidence="6">
    <location>
        <begin position="46"/>
        <end position="66"/>
    </location>
</feature>